<dbReference type="PANTHER" id="PTHR47807:SF1">
    <property type="entry name" value="PROTEIN TBF1"/>
    <property type="match status" value="1"/>
</dbReference>
<feature type="compositionally biased region" description="Basic and acidic residues" evidence="4">
    <location>
        <begin position="576"/>
        <end position="588"/>
    </location>
</feature>
<dbReference type="InterPro" id="IPR052833">
    <property type="entry name" value="Telomeric_DNA-bd_trans-reg"/>
</dbReference>
<feature type="compositionally biased region" description="Polar residues" evidence="4">
    <location>
        <begin position="870"/>
        <end position="879"/>
    </location>
</feature>
<gene>
    <name evidence="7" type="ORF">S7711_07335</name>
</gene>
<dbReference type="Proteomes" id="UP000028045">
    <property type="component" value="Unassembled WGS sequence"/>
</dbReference>
<dbReference type="PROSITE" id="PS51294">
    <property type="entry name" value="HTH_MYB"/>
    <property type="match status" value="1"/>
</dbReference>
<feature type="region of interest" description="Disordered" evidence="4">
    <location>
        <begin position="536"/>
        <end position="588"/>
    </location>
</feature>
<organism evidence="7 8">
    <name type="scientific">Stachybotrys chartarum (strain CBS 109288 / IBT 7711)</name>
    <name type="common">Toxic black mold</name>
    <name type="synonym">Stilbospora chartarum</name>
    <dbReference type="NCBI Taxonomy" id="1280523"/>
    <lineage>
        <taxon>Eukaryota</taxon>
        <taxon>Fungi</taxon>
        <taxon>Dikarya</taxon>
        <taxon>Ascomycota</taxon>
        <taxon>Pezizomycotina</taxon>
        <taxon>Sordariomycetes</taxon>
        <taxon>Hypocreomycetidae</taxon>
        <taxon>Hypocreales</taxon>
        <taxon>Stachybotryaceae</taxon>
        <taxon>Stachybotrys</taxon>
    </lineage>
</organism>
<evidence type="ECO:0000256" key="1">
    <source>
        <dbReference type="ARBA" id="ARBA00023125"/>
    </source>
</evidence>
<dbReference type="OrthoDB" id="3366990at2759"/>
<protein>
    <submittedName>
        <fullName evidence="7">Uncharacterized protein</fullName>
    </submittedName>
</protein>
<evidence type="ECO:0000313" key="7">
    <source>
        <dbReference type="EMBL" id="KEY70709.1"/>
    </source>
</evidence>
<dbReference type="AlphaFoldDB" id="A0A084AZI0"/>
<feature type="domain" description="Myb-like" evidence="5">
    <location>
        <begin position="580"/>
        <end position="641"/>
    </location>
</feature>
<dbReference type="PANTHER" id="PTHR47807">
    <property type="entry name" value="PROTEIN TBF1"/>
    <property type="match status" value="1"/>
</dbReference>
<evidence type="ECO:0000256" key="4">
    <source>
        <dbReference type="SAM" id="MobiDB-lite"/>
    </source>
</evidence>
<dbReference type="InterPro" id="IPR013867">
    <property type="entry name" value="Telomere_rpt-bd_fac_dimer_dom"/>
</dbReference>
<dbReference type="GO" id="GO:0010833">
    <property type="term" value="P:telomere maintenance via telomere lengthening"/>
    <property type="evidence" value="ECO:0007669"/>
    <property type="project" value="TreeGrafter"/>
</dbReference>
<dbReference type="GO" id="GO:0042803">
    <property type="term" value="F:protein homodimerization activity"/>
    <property type="evidence" value="ECO:0007669"/>
    <property type="project" value="InterPro"/>
</dbReference>
<dbReference type="Gene3D" id="1.10.10.60">
    <property type="entry name" value="Homeodomain-like"/>
    <property type="match status" value="1"/>
</dbReference>
<feature type="compositionally biased region" description="Basic and acidic residues" evidence="4">
    <location>
        <begin position="53"/>
        <end position="68"/>
    </location>
</feature>
<dbReference type="SUPFAM" id="SSF46689">
    <property type="entry name" value="Homeodomain-like"/>
    <property type="match status" value="1"/>
</dbReference>
<dbReference type="EMBL" id="KL648426">
    <property type="protein sequence ID" value="KEY70709.1"/>
    <property type="molecule type" value="Genomic_DNA"/>
</dbReference>
<dbReference type="Pfam" id="PF08558">
    <property type="entry name" value="TRF"/>
    <property type="match status" value="1"/>
</dbReference>
<reference evidence="7 8" key="1">
    <citation type="journal article" date="2014" name="BMC Genomics">
        <title>Comparative genome sequencing reveals chemotype-specific gene clusters in the toxigenic black mold Stachybotrys.</title>
        <authorList>
            <person name="Semeiks J."/>
            <person name="Borek D."/>
            <person name="Otwinowski Z."/>
            <person name="Grishin N.V."/>
        </authorList>
    </citation>
    <scope>NUCLEOTIDE SEQUENCE [LARGE SCALE GENOMIC DNA]</scope>
    <source>
        <strain evidence="8">CBS 109288 / IBT 7711</strain>
    </source>
</reference>
<feature type="compositionally biased region" description="Low complexity" evidence="4">
    <location>
        <begin position="843"/>
        <end position="869"/>
    </location>
</feature>
<dbReference type="GO" id="GO:0003691">
    <property type="term" value="F:double-stranded telomeric DNA binding"/>
    <property type="evidence" value="ECO:0007669"/>
    <property type="project" value="TreeGrafter"/>
</dbReference>
<evidence type="ECO:0000259" key="5">
    <source>
        <dbReference type="PROSITE" id="PS50090"/>
    </source>
</evidence>
<name>A0A084AZI0_STACB</name>
<feature type="region of interest" description="Disordered" evidence="4">
    <location>
        <begin position="441"/>
        <end position="465"/>
    </location>
</feature>
<evidence type="ECO:0000259" key="6">
    <source>
        <dbReference type="PROSITE" id="PS51294"/>
    </source>
</evidence>
<dbReference type="HOGENOM" id="CLU_008791_0_1_1"/>
<feature type="domain" description="HTH myb-type" evidence="6">
    <location>
        <begin position="585"/>
        <end position="637"/>
    </location>
</feature>
<evidence type="ECO:0000313" key="8">
    <source>
        <dbReference type="Proteomes" id="UP000028045"/>
    </source>
</evidence>
<sequence length="959" mass="103104">QPKTRERQTVLTSGTAGPDIKEEPNGFGSLDFQLPPDMALKRALDNCGNGDASNHDPGPEPEPKRVKVEDASNTMAHPEMEGESLEDDLALLVQNALSGVEDLVGQFNDDSHHMEHTEPPADVQPTHSVEAPEPPVVYLSQPEKYIRDTTLAALGNLSLSMLLILSQQPLDETLRHLRQPDSEHAISFQKLRGAFEAMRCVYSASPVIPAAESDPSSMQTNLAVELANLATLGTWLLDDTPNSLIDVDSNLLHILAPRISESPSTLIELYIAIRTHRIIEAALAKGPDKAAQIQLAETFDERLEEPLRTARSGSYATEQHERFLSLVQSRKDALTAEIRSDTDLTSLRQKYPADDVLRCYAAYVRGRVLSAEQLATKFGVSIPPNYADMDLLPAFDGAGNEEMDLDDLSSFFERTTSGLVQDALAGLTGEEEVSVTPTVQVDEVTPSAENGEEKKAEPAQHTNTITDYKELEALVAESTSNYVKTTLHGLSPVPYQPTVPLSTAESMAAQSAFQNHLQQNQNPNPYYSYTQAVPEPQAQAQPPASGEQLPPNQTFPSSILYDRARQAALTKSTAHTRREGNHSTRRPWTQEEEKALMHGLDLVQGPHWSQILTYFGRNGTISDILKERTQVQLKDKARNLKLFFLKANTEMPFYLNTVTGELKTRAPTQAARKEAEERARMNSEEDKAKLQGIMTLAGLQHPPQARAGGSPAGMVGASVVTPAQAASAVQAVSSGQTPTVPQTAHGASAAPAAAAAISAQQPASTIPPKVPQSFQSVPQAPPRPQGQYPQSISPYAHPQPDHSDLAASSSPTLARPQPASASAPTEGSPHQPMGQPLGQHPSQTMQAQNQQPNQTQAAQPTYQPPAQQTSIANGSTQAQPVEHTHQTMPSATNPAEPLASVETGQTNGQEALALPSDVSNQAHSKAGKSPIFDDAAEAALLQGLQAAVAAELDAALDVA</sequence>
<dbReference type="CDD" id="cd11660">
    <property type="entry name" value="SANT_TRF"/>
    <property type="match status" value="1"/>
</dbReference>
<dbReference type="PROSITE" id="PS50090">
    <property type="entry name" value="MYB_LIKE"/>
    <property type="match status" value="1"/>
</dbReference>
<keyword evidence="1" id="KW-0238">DNA-binding</keyword>
<dbReference type="FunFam" id="1.10.10.60:FF:000137">
    <property type="entry name" value="MYB DNA binding protein"/>
    <property type="match status" value="1"/>
</dbReference>
<evidence type="ECO:0000256" key="3">
    <source>
        <dbReference type="ARBA" id="ARBA00023306"/>
    </source>
</evidence>
<accession>A0A084AZI0</accession>
<feature type="compositionally biased region" description="Low complexity" evidence="4">
    <location>
        <begin position="741"/>
        <end position="764"/>
    </location>
</feature>
<dbReference type="InterPro" id="IPR009057">
    <property type="entry name" value="Homeodomain-like_sf"/>
</dbReference>
<dbReference type="InterPro" id="IPR017930">
    <property type="entry name" value="Myb_dom"/>
</dbReference>
<feature type="region of interest" description="Disordered" evidence="4">
    <location>
        <begin position="1"/>
        <end position="68"/>
    </location>
</feature>
<feature type="non-terminal residue" evidence="7">
    <location>
        <position position="1"/>
    </location>
</feature>
<feature type="region of interest" description="Disordered" evidence="4">
    <location>
        <begin position="736"/>
        <end position="927"/>
    </location>
</feature>
<keyword evidence="2" id="KW-0539">Nucleus</keyword>
<dbReference type="InterPro" id="IPR001005">
    <property type="entry name" value="SANT/Myb"/>
</dbReference>
<keyword evidence="3" id="KW-0131">Cell cycle</keyword>
<dbReference type="SMART" id="SM00717">
    <property type="entry name" value="SANT"/>
    <property type="match status" value="1"/>
</dbReference>
<keyword evidence="8" id="KW-1185">Reference proteome</keyword>
<evidence type="ECO:0000256" key="2">
    <source>
        <dbReference type="ARBA" id="ARBA00023242"/>
    </source>
</evidence>
<proteinExistence type="predicted"/>